<protein>
    <submittedName>
        <fullName evidence="5">Fungal-specific transcription factor domain-containing protein</fullName>
    </submittedName>
</protein>
<dbReference type="InterPro" id="IPR021858">
    <property type="entry name" value="Fun_TF"/>
</dbReference>
<feature type="region of interest" description="Disordered" evidence="3">
    <location>
        <begin position="76"/>
        <end position="96"/>
    </location>
</feature>
<comment type="caution">
    <text evidence="5">The sequence shown here is derived from an EMBL/GenBank/DDBJ whole genome shotgun (WGS) entry which is preliminary data.</text>
</comment>
<dbReference type="PROSITE" id="PS50048">
    <property type="entry name" value="ZN2_CY6_FUNGAL_2"/>
    <property type="match status" value="1"/>
</dbReference>
<proteinExistence type="predicted"/>
<dbReference type="InterPro" id="IPR001138">
    <property type="entry name" value="Zn2Cys6_DnaBD"/>
</dbReference>
<dbReference type="CDD" id="cd00067">
    <property type="entry name" value="GAL4"/>
    <property type="match status" value="1"/>
</dbReference>
<dbReference type="Proteomes" id="UP000758603">
    <property type="component" value="Unassembled WGS sequence"/>
</dbReference>
<dbReference type="GO" id="GO:0045944">
    <property type="term" value="P:positive regulation of transcription by RNA polymerase II"/>
    <property type="evidence" value="ECO:0007669"/>
    <property type="project" value="TreeGrafter"/>
</dbReference>
<dbReference type="PANTHER" id="PTHR37534:SF48">
    <property type="entry name" value="FINGER DOMAIN PROTEIN, PUTATIVE-RELATED"/>
    <property type="match status" value="1"/>
</dbReference>
<evidence type="ECO:0000313" key="6">
    <source>
        <dbReference type="Proteomes" id="UP000758603"/>
    </source>
</evidence>
<dbReference type="GO" id="GO:0000976">
    <property type="term" value="F:transcription cis-regulatory region binding"/>
    <property type="evidence" value="ECO:0007669"/>
    <property type="project" value="TreeGrafter"/>
</dbReference>
<comment type="subcellular location">
    <subcellularLocation>
        <location evidence="1">Nucleus</location>
    </subcellularLocation>
</comment>
<feature type="domain" description="Zn(2)-C6 fungal-type" evidence="4">
    <location>
        <begin position="27"/>
        <end position="55"/>
    </location>
</feature>
<evidence type="ECO:0000313" key="5">
    <source>
        <dbReference type="EMBL" id="KAH6657425.1"/>
    </source>
</evidence>
<name>A0A9P9A1Y4_9PEZI</name>
<dbReference type="Pfam" id="PF11951">
    <property type="entry name" value="Fungal_trans_2"/>
    <property type="match status" value="1"/>
</dbReference>
<dbReference type="AlphaFoldDB" id="A0A9P9A1Y4"/>
<evidence type="ECO:0000256" key="3">
    <source>
        <dbReference type="SAM" id="MobiDB-lite"/>
    </source>
</evidence>
<evidence type="ECO:0000256" key="2">
    <source>
        <dbReference type="ARBA" id="ARBA00023242"/>
    </source>
</evidence>
<dbReference type="GO" id="GO:0005634">
    <property type="term" value="C:nucleus"/>
    <property type="evidence" value="ECO:0007669"/>
    <property type="project" value="UniProtKB-SubCell"/>
</dbReference>
<dbReference type="InterPro" id="IPR036864">
    <property type="entry name" value="Zn2-C6_fun-type_DNA-bd_sf"/>
</dbReference>
<keyword evidence="2" id="KW-0539">Nucleus</keyword>
<dbReference type="RefSeq" id="XP_045961659.1">
    <property type="nucleotide sequence ID" value="XM_046095336.1"/>
</dbReference>
<dbReference type="GO" id="GO:0008270">
    <property type="term" value="F:zinc ion binding"/>
    <property type="evidence" value="ECO:0007669"/>
    <property type="project" value="InterPro"/>
</dbReference>
<gene>
    <name evidence="5" type="ORF">BKA67DRAFT_188636</name>
</gene>
<reference evidence="5" key="1">
    <citation type="journal article" date="2021" name="Nat. Commun.">
        <title>Genetic determinants of endophytism in the Arabidopsis root mycobiome.</title>
        <authorList>
            <person name="Mesny F."/>
            <person name="Miyauchi S."/>
            <person name="Thiergart T."/>
            <person name="Pickel B."/>
            <person name="Atanasova L."/>
            <person name="Karlsson M."/>
            <person name="Huettel B."/>
            <person name="Barry K.W."/>
            <person name="Haridas S."/>
            <person name="Chen C."/>
            <person name="Bauer D."/>
            <person name="Andreopoulos W."/>
            <person name="Pangilinan J."/>
            <person name="LaButti K."/>
            <person name="Riley R."/>
            <person name="Lipzen A."/>
            <person name="Clum A."/>
            <person name="Drula E."/>
            <person name="Henrissat B."/>
            <person name="Kohler A."/>
            <person name="Grigoriev I.V."/>
            <person name="Martin F.M."/>
            <person name="Hacquard S."/>
        </authorList>
    </citation>
    <scope>NUCLEOTIDE SEQUENCE</scope>
    <source>
        <strain evidence="5">MPI-SDFR-AT-0073</strain>
    </source>
</reference>
<dbReference type="Pfam" id="PF00172">
    <property type="entry name" value="Zn_clus"/>
    <property type="match status" value="1"/>
</dbReference>
<dbReference type="Gene3D" id="4.10.240.10">
    <property type="entry name" value="Zn(2)-C6 fungal-type DNA-binding domain"/>
    <property type="match status" value="1"/>
</dbReference>
<dbReference type="OrthoDB" id="5386330at2759"/>
<organism evidence="5 6">
    <name type="scientific">Truncatella angustata</name>
    <dbReference type="NCBI Taxonomy" id="152316"/>
    <lineage>
        <taxon>Eukaryota</taxon>
        <taxon>Fungi</taxon>
        <taxon>Dikarya</taxon>
        <taxon>Ascomycota</taxon>
        <taxon>Pezizomycotina</taxon>
        <taxon>Sordariomycetes</taxon>
        <taxon>Xylariomycetidae</taxon>
        <taxon>Amphisphaeriales</taxon>
        <taxon>Sporocadaceae</taxon>
        <taxon>Truncatella</taxon>
    </lineage>
</organism>
<dbReference type="EMBL" id="JAGPXC010000002">
    <property type="protein sequence ID" value="KAH6657425.1"/>
    <property type="molecule type" value="Genomic_DNA"/>
</dbReference>
<evidence type="ECO:0000256" key="1">
    <source>
        <dbReference type="ARBA" id="ARBA00004123"/>
    </source>
</evidence>
<dbReference type="PANTHER" id="PTHR37534">
    <property type="entry name" value="TRANSCRIPTIONAL ACTIVATOR PROTEIN UGA3"/>
    <property type="match status" value="1"/>
</dbReference>
<accession>A0A9P9A1Y4</accession>
<dbReference type="GeneID" id="70124229"/>
<evidence type="ECO:0000259" key="4">
    <source>
        <dbReference type="PROSITE" id="PS50048"/>
    </source>
</evidence>
<dbReference type="SUPFAM" id="SSF57701">
    <property type="entry name" value="Zn2/Cys6 DNA-binding domain"/>
    <property type="match status" value="1"/>
</dbReference>
<dbReference type="GO" id="GO:0000981">
    <property type="term" value="F:DNA-binding transcription factor activity, RNA polymerase II-specific"/>
    <property type="evidence" value="ECO:0007669"/>
    <property type="project" value="InterPro"/>
</dbReference>
<sequence>MVNCQAPKIMESTPSNQKAPEDVEKRQCWECQRRRLVCDGIRPVCNKCKTNKVVCPGYEDKKPLVWLAPGKVTSRVRRAKPTASKKNGPGKATEEKTEALMCQKKAQPMVETVSRIDLRSDAEDVVQAIYYYNASIFPSWESVRKLAPGGCEWLVPIPLDALHNVDASIRHSLTLCAIEYRLHYLTGATSSNSSDGDDLRSMRTKSLYHRDVAIRALSEAIGDDKRRATDVTIVGVLMFLLIDIRQCALNWRYHFVGLTSLMELRGGPNEYFRLVPHLKILIAYYYIVGVIGNTTSPAHDLLYPTQHAEYIDLIKMMYEDGLFPTLLSPPALFYILVRINLLRQQASQACEPTNALQSQARRIMEEIELFSPADWTGSLSSCGPGLLLVAQMHQSAVMVYCISSMQSVQVLPRSTTIDSLKKIHHKRLLSLLREGMFSTELKPGLLKCTMWLLLVAGTELRTGSLADQAFVEEQLEDMCQDIGSSLPRLGTIVLRRFWNSERAGWDDCFEKPYAFVT</sequence>
<keyword evidence="6" id="KW-1185">Reference proteome</keyword>